<comment type="caution">
    <text evidence="1">The sequence shown here is derived from an EMBL/GenBank/DDBJ whole genome shotgun (WGS) entry which is preliminary data.</text>
</comment>
<reference evidence="1 2" key="1">
    <citation type="submission" date="2021-12" db="EMBL/GenBank/DDBJ databases">
        <title>Siccirubricoccus leaddurans sp. nov., a high concentration Zn2+ tolerance bacterium.</title>
        <authorList>
            <person name="Cao Y."/>
        </authorList>
    </citation>
    <scope>NUCLEOTIDE SEQUENCE [LARGE SCALE GENOMIC DNA]</scope>
    <source>
        <strain evidence="1 2">KC 17139</strain>
    </source>
</reference>
<proteinExistence type="predicted"/>
<accession>A0ABT1D3V0</accession>
<dbReference type="RefSeq" id="WP_252952907.1">
    <property type="nucleotide sequence ID" value="NZ_JAFIRR010000052.1"/>
</dbReference>
<feature type="non-terminal residue" evidence="1">
    <location>
        <position position="1"/>
    </location>
</feature>
<name>A0ABT1D3V0_9PROT</name>
<dbReference type="Proteomes" id="UP001523392">
    <property type="component" value="Unassembled WGS sequence"/>
</dbReference>
<dbReference type="EMBL" id="JAFIRR010000052">
    <property type="protein sequence ID" value="MCO6416297.1"/>
    <property type="molecule type" value="Genomic_DNA"/>
</dbReference>
<evidence type="ECO:0000313" key="1">
    <source>
        <dbReference type="EMBL" id="MCO6416297.1"/>
    </source>
</evidence>
<evidence type="ECO:0000313" key="2">
    <source>
        <dbReference type="Proteomes" id="UP001523392"/>
    </source>
</evidence>
<protein>
    <submittedName>
        <fullName evidence="1">Uncharacterized protein</fullName>
    </submittedName>
</protein>
<keyword evidence="2" id="KW-1185">Reference proteome</keyword>
<gene>
    <name evidence="1" type="ORF">JYK14_08960</name>
</gene>
<organism evidence="1 2">
    <name type="scientific">Siccirubricoccus soli</name>
    <dbReference type="NCBI Taxonomy" id="2899147"/>
    <lineage>
        <taxon>Bacteria</taxon>
        <taxon>Pseudomonadati</taxon>
        <taxon>Pseudomonadota</taxon>
        <taxon>Alphaproteobacteria</taxon>
        <taxon>Acetobacterales</taxon>
        <taxon>Roseomonadaceae</taxon>
        <taxon>Siccirubricoccus</taxon>
    </lineage>
</organism>
<sequence>APAAPWRGRAREVRALACWRLALPDPASLPAGQGRVVLVVPAFLTGDAFTAPLRRFAASSPPAVSALSAGGLG</sequence>